<dbReference type="InterPro" id="IPR042103">
    <property type="entry name" value="SerRS_1_N_sf"/>
</dbReference>
<keyword evidence="5 10" id="KW-0067">ATP-binding</keyword>
<dbReference type="InterPro" id="IPR002314">
    <property type="entry name" value="aa-tRNA-synt_IIb"/>
</dbReference>
<dbReference type="GO" id="GO:0004828">
    <property type="term" value="F:serine-tRNA ligase activity"/>
    <property type="evidence" value="ECO:0007669"/>
    <property type="project" value="UniProtKB-UniRule"/>
</dbReference>
<dbReference type="GO" id="GO:0005737">
    <property type="term" value="C:cytoplasm"/>
    <property type="evidence" value="ECO:0007669"/>
    <property type="project" value="UniProtKB-UniRule"/>
</dbReference>
<dbReference type="GO" id="GO:0006434">
    <property type="term" value="P:seryl-tRNA aminoacylation"/>
    <property type="evidence" value="ECO:0007669"/>
    <property type="project" value="UniProtKB-UniRule"/>
</dbReference>
<dbReference type="NCBIfam" id="TIGR00414">
    <property type="entry name" value="serS"/>
    <property type="match status" value="1"/>
</dbReference>
<keyword evidence="6" id="KW-0648">Protein biosynthesis</keyword>
<feature type="binding site" evidence="9">
    <location>
        <position position="192"/>
    </location>
    <ligand>
        <name>L-serine</name>
        <dbReference type="ChEBI" id="CHEBI:33384"/>
    </ligand>
</feature>
<sequence length="383" mass="43649">AKQQAEALRADRNKFSKQIGSLMAQGKREEAEEMKMKVTENSERLSELEVEEVELDERVKTIMMTLPNIIDPSVPIGKDDSENVEVERFGDPKVPDFEVPYHTDIMEKLSGLDLDSARKVAGNGFYYLMGNVARLHSAIISYARDFMIDRGFTYCIPPYMIRSEVVTGVMSFAEMDAMMYKIEGEDLYLIGTSEHSMIGKYIDTILPEDSLPQTLTSYSPCFRKEKGAHGIEERGVYRIHQFEKQEMIVVCKPEESMDWYEKLWVNTVDLFRSLDIPVRTLECCSGDLADLKVKSVDVEAWSPRQKKYFEVGSCSNLGDAQARRLKIRVNAKDKKYFAHTLNNTVVAPPRMLIAFLENNLNEDGSVNIPTALQPYMGNMKVIK</sequence>
<evidence type="ECO:0000256" key="2">
    <source>
        <dbReference type="ARBA" id="ARBA00022490"/>
    </source>
</evidence>
<feature type="binding site" evidence="9">
    <location>
        <position position="246"/>
    </location>
    <ligand>
        <name>L-serine</name>
        <dbReference type="ChEBI" id="CHEBI:33384"/>
    </ligand>
</feature>
<dbReference type="GO" id="GO:0016740">
    <property type="term" value="F:transferase activity"/>
    <property type="evidence" value="ECO:0007669"/>
    <property type="project" value="UniProtKB-ARBA"/>
</dbReference>
<keyword evidence="2" id="KW-0963">Cytoplasm</keyword>
<keyword evidence="7" id="KW-0030">Aminoacyl-tRNA synthetase</keyword>
<evidence type="ECO:0000256" key="5">
    <source>
        <dbReference type="ARBA" id="ARBA00022840"/>
    </source>
</evidence>
<dbReference type="Pfam" id="PF00587">
    <property type="entry name" value="tRNA-synt_2b"/>
    <property type="match status" value="1"/>
</dbReference>
<evidence type="ECO:0000313" key="13">
    <source>
        <dbReference type="Proteomes" id="UP001288944"/>
    </source>
</evidence>
<dbReference type="GO" id="GO:0140096">
    <property type="term" value="F:catalytic activity, acting on a protein"/>
    <property type="evidence" value="ECO:0007669"/>
    <property type="project" value="UniProtKB-ARBA"/>
</dbReference>
<dbReference type="PANTHER" id="PTHR11778">
    <property type="entry name" value="SERYL-TRNA SYNTHETASE"/>
    <property type="match status" value="1"/>
</dbReference>
<dbReference type="SUPFAM" id="SSF55681">
    <property type="entry name" value="Class II aaRS and biotin synthetases"/>
    <property type="match status" value="1"/>
</dbReference>
<feature type="site" description="Important for serine binding" evidence="9">
    <location>
        <position position="344"/>
    </location>
</feature>
<dbReference type="Gene3D" id="1.10.287.40">
    <property type="entry name" value="Serine-tRNA synthetase, tRNA binding domain"/>
    <property type="match status" value="1"/>
</dbReference>
<evidence type="ECO:0000313" key="12">
    <source>
        <dbReference type="EMBL" id="MDZ7542352.1"/>
    </source>
</evidence>
<dbReference type="InterPro" id="IPR002317">
    <property type="entry name" value="Ser-tRNA-ligase_type_1"/>
</dbReference>
<feature type="binding site" evidence="9">
    <location>
        <position position="223"/>
    </location>
    <ligand>
        <name>L-serine</name>
        <dbReference type="ChEBI" id="CHEBI:33384"/>
    </ligand>
</feature>
<gene>
    <name evidence="12" type="primary">serS</name>
    <name evidence="12" type="ORF">GNF83_14225</name>
</gene>
<evidence type="ECO:0000256" key="4">
    <source>
        <dbReference type="ARBA" id="ARBA00022741"/>
    </source>
</evidence>
<dbReference type="InterPro" id="IPR006195">
    <property type="entry name" value="aa-tRNA-synth_II"/>
</dbReference>
<dbReference type="EMBL" id="WNUR01000087">
    <property type="protein sequence ID" value="MDZ7542352.1"/>
    <property type="molecule type" value="Genomic_DNA"/>
</dbReference>
<name>A0AAW9K290_CLOPF</name>
<evidence type="ECO:0000256" key="8">
    <source>
        <dbReference type="NCBIfam" id="TIGR00414"/>
    </source>
</evidence>
<evidence type="ECO:0000259" key="11">
    <source>
        <dbReference type="PROSITE" id="PS50862"/>
    </source>
</evidence>
<dbReference type="Proteomes" id="UP001288944">
    <property type="component" value="Unassembled WGS sequence"/>
</dbReference>
<keyword evidence="3 12" id="KW-0436">Ligase</keyword>
<proteinExistence type="predicted"/>
<dbReference type="GO" id="GO:0005524">
    <property type="term" value="F:ATP binding"/>
    <property type="evidence" value="ECO:0007669"/>
    <property type="project" value="UniProtKB-KW"/>
</dbReference>
<evidence type="ECO:0000256" key="9">
    <source>
        <dbReference type="PIRSR" id="PIRSR001529-1"/>
    </source>
</evidence>
<feature type="non-terminal residue" evidence="12">
    <location>
        <position position="1"/>
    </location>
</feature>
<dbReference type="AlphaFoldDB" id="A0AAW9K290"/>
<reference evidence="12" key="1">
    <citation type="submission" date="2019-11" db="EMBL/GenBank/DDBJ databases">
        <title>Characterization of Clostridium perfringens isolates from swine manure treated agricultural soils.</title>
        <authorList>
            <person name="Wushke S.T."/>
        </authorList>
    </citation>
    <scope>NUCLEOTIDE SEQUENCE</scope>
    <source>
        <strain evidence="12">X62</strain>
    </source>
</reference>
<evidence type="ECO:0000256" key="7">
    <source>
        <dbReference type="ARBA" id="ARBA00023146"/>
    </source>
</evidence>
<keyword evidence="4" id="KW-0547">Nucleotide-binding</keyword>
<evidence type="ECO:0000256" key="10">
    <source>
        <dbReference type="PIRSR" id="PIRSR001529-2"/>
    </source>
</evidence>
<dbReference type="InterPro" id="IPR010978">
    <property type="entry name" value="tRNA-bd_arm"/>
</dbReference>
<dbReference type="EC" id="6.1.1.11" evidence="1 8"/>
<dbReference type="InterPro" id="IPR045864">
    <property type="entry name" value="aa-tRNA-synth_II/BPL/LPL"/>
</dbReference>
<feature type="domain" description="Aminoacyl-transfer RNA synthetases class-II family profile" evidence="11">
    <location>
        <begin position="101"/>
        <end position="369"/>
    </location>
</feature>
<dbReference type="PIRSF" id="PIRSF001529">
    <property type="entry name" value="Ser-tRNA-synth_IIa"/>
    <property type="match status" value="1"/>
</dbReference>
<dbReference type="InterPro" id="IPR015866">
    <property type="entry name" value="Ser-tRNA-synth_1_N"/>
</dbReference>
<evidence type="ECO:0000256" key="3">
    <source>
        <dbReference type="ARBA" id="ARBA00022598"/>
    </source>
</evidence>
<feature type="binding site" evidence="10">
    <location>
        <begin position="310"/>
        <end position="313"/>
    </location>
    <ligand>
        <name>ATP</name>
        <dbReference type="ChEBI" id="CHEBI:30616"/>
    </ligand>
</feature>
<dbReference type="PROSITE" id="PS50862">
    <property type="entry name" value="AA_TRNA_LIGASE_II"/>
    <property type="match status" value="1"/>
</dbReference>
<protein>
    <recommendedName>
        <fullName evidence="1 8">Serine--tRNA ligase</fullName>
        <ecNumber evidence="1 8">6.1.1.11</ecNumber>
    </recommendedName>
</protein>
<dbReference type="PRINTS" id="PR00981">
    <property type="entry name" value="TRNASYNTHSER"/>
</dbReference>
<organism evidence="12 13">
    <name type="scientific">Clostridium perfringens</name>
    <dbReference type="NCBI Taxonomy" id="1502"/>
    <lineage>
        <taxon>Bacteria</taxon>
        <taxon>Bacillati</taxon>
        <taxon>Bacillota</taxon>
        <taxon>Clostridia</taxon>
        <taxon>Eubacteriales</taxon>
        <taxon>Clostridiaceae</taxon>
        <taxon>Clostridium</taxon>
    </lineage>
</organism>
<dbReference type="Pfam" id="PF02403">
    <property type="entry name" value="Seryl_tRNA_N"/>
    <property type="match status" value="1"/>
</dbReference>
<dbReference type="Gene3D" id="3.30.930.10">
    <property type="entry name" value="Bira Bifunctional Protein, Domain 2"/>
    <property type="match status" value="1"/>
</dbReference>
<comment type="caution">
    <text evidence="12">The sequence shown here is derived from an EMBL/GenBank/DDBJ whole genome shotgun (WGS) entry which is preliminary data.</text>
</comment>
<accession>A0AAW9K290</accession>
<dbReference type="SUPFAM" id="SSF46589">
    <property type="entry name" value="tRNA-binding arm"/>
    <property type="match status" value="1"/>
</dbReference>
<evidence type="ECO:0000256" key="6">
    <source>
        <dbReference type="ARBA" id="ARBA00022917"/>
    </source>
</evidence>
<feature type="binding site" evidence="9">
    <location>
        <position position="342"/>
    </location>
    <ligand>
        <name>L-serine</name>
        <dbReference type="ChEBI" id="CHEBI:33384"/>
    </ligand>
</feature>
<feature type="binding site" evidence="10">
    <location>
        <begin position="223"/>
        <end position="225"/>
    </location>
    <ligand>
        <name>ATP</name>
        <dbReference type="ChEBI" id="CHEBI:30616"/>
    </ligand>
</feature>
<evidence type="ECO:0000256" key="1">
    <source>
        <dbReference type="ARBA" id="ARBA00012840"/>
    </source>
</evidence>